<dbReference type="AlphaFoldDB" id="A0AAN4ZKD1"/>
<evidence type="ECO:0000313" key="1">
    <source>
        <dbReference type="EMBL" id="GMR40949.1"/>
    </source>
</evidence>
<name>A0AAN4ZKD1_9BILA</name>
<keyword evidence="2" id="KW-1185">Reference proteome</keyword>
<evidence type="ECO:0000313" key="2">
    <source>
        <dbReference type="Proteomes" id="UP001328107"/>
    </source>
</evidence>
<gene>
    <name evidence="1" type="ORF">PMAYCL1PPCAC_11144</name>
</gene>
<comment type="caution">
    <text evidence="1">The sequence shown here is derived from an EMBL/GenBank/DDBJ whole genome shotgun (WGS) entry which is preliminary data.</text>
</comment>
<protein>
    <submittedName>
        <fullName evidence="1">Uncharacterized protein</fullName>
    </submittedName>
</protein>
<proteinExistence type="predicted"/>
<organism evidence="1 2">
    <name type="scientific">Pristionchus mayeri</name>
    <dbReference type="NCBI Taxonomy" id="1317129"/>
    <lineage>
        <taxon>Eukaryota</taxon>
        <taxon>Metazoa</taxon>
        <taxon>Ecdysozoa</taxon>
        <taxon>Nematoda</taxon>
        <taxon>Chromadorea</taxon>
        <taxon>Rhabditida</taxon>
        <taxon>Rhabditina</taxon>
        <taxon>Diplogasteromorpha</taxon>
        <taxon>Diplogasteroidea</taxon>
        <taxon>Neodiplogasteridae</taxon>
        <taxon>Pristionchus</taxon>
    </lineage>
</organism>
<feature type="non-terminal residue" evidence="1">
    <location>
        <position position="474"/>
    </location>
</feature>
<sequence length="474" mass="53498">MYSRRWQRGGTTGSFSFTRCRVPEGFSLWWHRDRQDDHSDKENDVGDDADRTCDLLPFVLHHIVQDEDAEAEAGDAAADVRRVRDLITFANDDASVDDHADVEGEVEADDAEAHPAERHLGPVLEDVGEMGGDEGVDAARGSHQRHLRVQGVLQQRPRDHSHRVERADAPDLVHDLQRDADDTLHDDIAGEMEDARVQELVRPEAPDVAPQLRHEHERAGHAVSGPVRIGMEASGTVRHDVVRVLLAPVVPEEHEHLEEGGDEDEDGRREAVVRVEVAINLKLLVLGDDSVGERAHHELHPIPLGQRNTHQALKLAEVDDGVAVLVRFLHELLDLRVRHRQRRSLLLQLLIELGDWDRLVPGKQLKLLVGLGADLAVAEDHALGQQLALRVRLGLLRQLLHRVGRAIELTRLGLGRFRRTTLRHGRKRQKWTGERRGRGENWNFSIGKRTWALTQRRVKQNENIFAGEERKGHG</sequence>
<dbReference type="EMBL" id="BTRK01000003">
    <property type="protein sequence ID" value="GMR40949.1"/>
    <property type="molecule type" value="Genomic_DNA"/>
</dbReference>
<dbReference type="Proteomes" id="UP001328107">
    <property type="component" value="Unassembled WGS sequence"/>
</dbReference>
<reference evidence="2" key="1">
    <citation type="submission" date="2022-10" db="EMBL/GenBank/DDBJ databases">
        <title>Genome assembly of Pristionchus species.</title>
        <authorList>
            <person name="Yoshida K."/>
            <person name="Sommer R.J."/>
        </authorList>
    </citation>
    <scope>NUCLEOTIDE SEQUENCE [LARGE SCALE GENOMIC DNA]</scope>
    <source>
        <strain evidence="2">RS5460</strain>
    </source>
</reference>
<accession>A0AAN4ZKD1</accession>